<feature type="transmembrane region" description="Helical" evidence="6">
    <location>
        <begin position="354"/>
        <end position="379"/>
    </location>
</feature>
<dbReference type="RefSeq" id="WP_379479548.1">
    <property type="nucleotide sequence ID" value="NZ_JBHLTL010000001.1"/>
</dbReference>
<dbReference type="Proteomes" id="UP001589943">
    <property type="component" value="Unassembled WGS sequence"/>
</dbReference>
<feature type="transmembrane region" description="Helical" evidence="6">
    <location>
        <begin position="303"/>
        <end position="322"/>
    </location>
</feature>
<dbReference type="InterPro" id="IPR024371">
    <property type="entry name" value="AcetylCoA_trans_1-like"/>
</dbReference>
<feature type="transmembrane region" description="Helical" evidence="6">
    <location>
        <begin position="6"/>
        <end position="25"/>
    </location>
</feature>
<evidence type="ECO:0000256" key="4">
    <source>
        <dbReference type="ARBA" id="ARBA00022989"/>
    </source>
</evidence>
<feature type="transmembrane region" description="Helical" evidence="6">
    <location>
        <begin position="329"/>
        <end position="348"/>
    </location>
</feature>
<evidence type="ECO:0000256" key="5">
    <source>
        <dbReference type="ARBA" id="ARBA00023136"/>
    </source>
</evidence>
<keyword evidence="5 6" id="KW-0472">Membrane</keyword>
<feature type="transmembrane region" description="Helical" evidence="6">
    <location>
        <begin position="419"/>
        <end position="440"/>
    </location>
</feature>
<reference evidence="7 8" key="1">
    <citation type="submission" date="2024-09" db="EMBL/GenBank/DDBJ databases">
        <authorList>
            <person name="Sun Q."/>
            <person name="Mori K."/>
        </authorList>
    </citation>
    <scope>NUCLEOTIDE SEQUENCE [LARGE SCALE GENOMIC DNA]</scope>
    <source>
        <strain evidence="7 8">NCAIM B.02537</strain>
    </source>
</reference>
<feature type="transmembrane region" description="Helical" evidence="6">
    <location>
        <begin position="469"/>
        <end position="488"/>
    </location>
</feature>
<accession>A0ABV6PDY7</accession>
<feature type="transmembrane region" description="Helical" evidence="6">
    <location>
        <begin position="177"/>
        <end position="195"/>
    </location>
</feature>
<keyword evidence="4 6" id="KW-1133">Transmembrane helix</keyword>
<dbReference type="NCBIfam" id="TIGR00901">
    <property type="entry name" value="2A0125"/>
    <property type="match status" value="1"/>
</dbReference>
<evidence type="ECO:0000313" key="8">
    <source>
        <dbReference type="Proteomes" id="UP001589943"/>
    </source>
</evidence>
<dbReference type="InterPro" id="IPR004752">
    <property type="entry name" value="AmpG_permease/AT-1"/>
</dbReference>
<protein>
    <submittedName>
        <fullName evidence="7">MFS transporter</fullName>
    </submittedName>
</protein>
<name>A0ABV6PDY7_9SPHN</name>
<feature type="transmembrane region" description="Helical" evidence="6">
    <location>
        <begin position="37"/>
        <end position="62"/>
    </location>
</feature>
<dbReference type="Pfam" id="PF13000">
    <property type="entry name" value="Acatn"/>
    <property type="match status" value="1"/>
</dbReference>
<evidence type="ECO:0000256" key="6">
    <source>
        <dbReference type="SAM" id="Phobius"/>
    </source>
</evidence>
<feature type="transmembrane region" description="Helical" evidence="6">
    <location>
        <begin position="201"/>
        <end position="224"/>
    </location>
</feature>
<feature type="transmembrane region" description="Helical" evidence="6">
    <location>
        <begin position="108"/>
        <end position="125"/>
    </location>
</feature>
<sequence length="524" mass="56569">MSVDLIRFLIFAGVLIALVLIALTSKTFRPYIRKAPLVAFLLGISSGFPLTLLVATMTFWLAKVKIDTATIGFAVALGIPYTIKFLWAPLVDKLHLPFLTRRFGQRRGWLFLIQALLFLSVWQLGASDPRPGHLTLFAIWALITAFLSATQDIVIDAYRIEILDEEEFAHGTATNQFGYRTGNLIAGAGTIYFASTEGLGLGWATAYGLTAFCIVPAILGALWIGEGRFVDRFAHVSGMSTRQFLTEAVINPFREFLSRHGAFIILAFVLLYKVGDAMGQAMLSPMIVDLGFADLDYISANKIWGFAALIVGSALGAPFILWLGMGRALLISGLLMMFSNVMFMILALSGNNYWMLVAAIGTENLTSGIGLTVFTTYLSGLSSIAYTATQFALLSSFAGVGRTFMAGPAGIIADKFGWFGFWGFTVVAAVPGMLLLWTLWSKGYVVQGIRQTGGIDETALRQPIGWPRLAGFSLAVLGLVGLLLSQPLKWANSTTLACAALLLVGGGIAWLARPRAAVSPDVRG</sequence>
<dbReference type="SUPFAM" id="SSF103473">
    <property type="entry name" value="MFS general substrate transporter"/>
    <property type="match status" value="1"/>
</dbReference>
<comment type="subcellular location">
    <subcellularLocation>
        <location evidence="1">Membrane</location>
        <topology evidence="1">Multi-pass membrane protein</topology>
    </subcellularLocation>
</comment>
<proteinExistence type="predicted"/>
<feature type="transmembrane region" description="Helical" evidence="6">
    <location>
        <begin position="391"/>
        <end position="413"/>
    </location>
</feature>
<dbReference type="PANTHER" id="PTHR12778">
    <property type="entry name" value="SOLUTE CARRIER FAMILY 33 ACETYL-COA TRANSPORTER -RELATED"/>
    <property type="match status" value="1"/>
</dbReference>
<feature type="transmembrane region" description="Helical" evidence="6">
    <location>
        <begin position="262"/>
        <end position="283"/>
    </location>
</feature>
<evidence type="ECO:0000256" key="3">
    <source>
        <dbReference type="ARBA" id="ARBA00022692"/>
    </source>
</evidence>
<comment type="caution">
    <text evidence="7">The sequence shown here is derived from an EMBL/GenBank/DDBJ whole genome shotgun (WGS) entry which is preliminary data.</text>
</comment>
<feature type="transmembrane region" description="Helical" evidence="6">
    <location>
        <begin position="68"/>
        <end position="87"/>
    </location>
</feature>
<dbReference type="InterPro" id="IPR036259">
    <property type="entry name" value="MFS_trans_sf"/>
</dbReference>
<dbReference type="EMBL" id="JBHLTL010000001">
    <property type="protein sequence ID" value="MFC0588034.1"/>
    <property type="molecule type" value="Genomic_DNA"/>
</dbReference>
<keyword evidence="2" id="KW-0813">Transport</keyword>
<feature type="transmembrane region" description="Helical" evidence="6">
    <location>
        <begin position="137"/>
        <end position="157"/>
    </location>
</feature>
<keyword evidence="3 6" id="KW-0812">Transmembrane</keyword>
<keyword evidence="8" id="KW-1185">Reference proteome</keyword>
<dbReference type="PANTHER" id="PTHR12778:SF10">
    <property type="entry name" value="MAJOR FACILITATOR SUPERFAMILY DOMAIN-CONTAINING PROTEIN 3"/>
    <property type="match status" value="1"/>
</dbReference>
<evidence type="ECO:0000256" key="1">
    <source>
        <dbReference type="ARBA" id="ARBA00004141"/>
    </source>
</evidence>
<feature type="transmembrane region" description="Helical" evidence="6">
    <location>
        <begin position="494"/>
        <end position="512"/>
    </location>
</feature>
<gene>
    <name evidence="7" type="ORF">ACFFF7_01260</name>
</gene>
<evidence type="ECO:0000256" key="2">
    <source>
        <dbReference type="ARBA" id="ARBA00022448"/>
    </source>
</evidence>
<evidence type="ECO:0000313" key="7">
    <source>
        <dbReference type="EMBL" id="MFC0588034.1"/>
    </source>
</evidence>
<organism evidence="7 8">
    <name type="scientific">Novosphingobium aquiterrae</name>
    <dbReference type="NCBI Taxonomy" id="624388"/>
    <lineage>
        <taxon>Bacteria</taxon>
        <taxon>Pseudomonadati</taxon>
        <taxon>Pseudomonadota</taxon>
        <taxon>Alphaproteobacteria</taxon>
        <taxon>Sphingomonadales</taxon>
        <taxon>Sphingomonadaceae</taxon>
        <taxon>Novosphingobium</taxon>
    </lineage>
</organism>
<dbReference type="Gene3D" id="1.20.1250.20">
    <property type="entry name" value="MFS general substrate transporter like domains"/>
    <property type="match status" value="1"/>
</dbReference>